<organism evidence="1 2">
    <name type="scientific">Hydnum rufescens UP504</name>
    <dbReference type="NCBI Taxonomy" id="1448309"/>
    <lineage>
        <taxon>Eukaryota</taxon>
        <taxon>Fungi</taxon>
        <taxon>Dikarya</taxon>
        <taxon>Basidiomycota</taxon>
        <taxon>Agaricomycotina</taxon>
        <taxon>Agaricomycetes</taxon>
        <taxon>Cantharellales</taxon>
        <taxon>Hydnaceae</taxon>
        <taxon>Hydnum</taxon>
    </lineage>
</organism>
<protein>
    <submittedName>
        <fullName evidence="1">Uncharacterized protein</fullName>
    </submittedName>
</protein>
<evidence type="ECO:0000313" key="1">
    <source>
        <dbReference type="EMBL" id="KAF9518890.1"/>
    </source>
</evidence>
<evidence type="ECO:0000313" key="2">
    <source>
        <dbReference type="Proteomes" id="UP000886523"/>
    </source>
</evidence>
<accession>A0A9P6E1P9</accession>
<dbReference type="Proteomes" id="UP000886523">
    <property type="component" value="Unassembled WGS sequence"/>
</dbReference>
<dbReference type="EMBL" id="MU128921">
    <property type="protein sequence ID" value="KAF9518890.1"/>
    <property type="molecule type" value="Genomic_DNA"/>
</dbReference>
<sequence length="117" mass="13538">MILRGNGLIVQDLLRCVVLCRSVRFFLVSNESSRVWRAARECHTRLPVPSPRVGMTEHEWALFLFSRLNKCVVCTKNTSQLPASYTSRLTICPLVDIYFFVRMPWGARLMFASLWSL</sequence>
<proteinExistence type="predicted"/>
<name>A0A9P6E1P9_9AGAM</name>
<comment type="caution">
    <text evidence="1">The sequence shown here is derived from an EMBL/GenBank/DDBJ whole genome shotgun (WGS) entry which is preliminary data.</text>
</comment>
<reference evidence="1" key="1">
    <citation type="journal article" date="2020" name="Nat. Commun.">
        <title>Large-scale genome sequencing of mycorrhizal fungi provides insights into the early evolution of symbiotic traits.</title>
        <authorList>
            <person name="Miyauchi S."/>
            <person name="Kiss E."/>
            <person name="Kuo A."/>
            <person name="Drula E."/>
            <person name="Kohler A."/>
            <person name="Sanchez-Garcia M."/>
            <person name="Morin E."/>
            <person name="Andreopoulos B."/>
            <person name="Barry K.W."/>
            <person name="Bonito G."/>
            <person name="Buee M."/>
            <person name="Carver A."/>
            <person name="Chen C."/>
            <person name="Cichocki N."/>
            <person name="Clum A."/>
            <person name="Culley D."/>
            <person name="Crous P.W."/>
            <person name="Fauchery L."/>
            <person name="Girlanda M."/>
            <person name="Hayes R.D."/>
            <person name="Keri Z."/>
            <person name="LaButti K."/>
            <person name="Lipzen A."/>
            <person name="Lombard V."/>
            <person name="Magnuson J."/>
            <person name="Maillard F."/>
            <person name="Murat C."/>
            <person name="Nolan M."/>
            <person name="Ohm R.A."/>
            <person name="Pangilinan J."/>
            <person name="Pereira M.F."/>
            <person name="Perotto S."/>
            <person name="Peter M."/>
            <person name="Pfister S."/>
            <person name="Riley R."/>
            <person name="Sitrit Y."/>
            <person name="Stielow J.B."/>
            <person name="Szollosi G."/>
            <person name="Zifcakova L."/>
            <person name="Stursova M."/>
            <person name="Spatafora J.W."/>
            <person name="Tedersoo L."/>
            <person name="Vaario L.M."/>
            <person name="Yamada A."/>
            <person name="Yan M."/>
            <person name="Wang P."/>
            <person name="Xu J."/>
            <person name="Bruns T."/>
            <person name="Baldrian P."/>
            <person name="Vilgalys R."/>
            <person name="Dunand C."/>
            <person name="Henrissat B."/>
            <person name="Grigoriev I.V."/>
            <person name="Hibbett D."/>
            <person name="Nagy L.G."/>
            <person name="Martin F.M."/>
        </authorList>
    </citation>
    <scope>NUCLEOTIDE SEQUENCE</scope>
    <source>
        <strain evidence="1">UP504</strain>
    </source>
</reference>
<gene>
    <name evidence="1" type="ORF">BS47DRAFT_167457</name>
</gene>
<dbReference type="AlphaFoldDB" id="A0A9P6E1P9"/>
<keyword evidence="2" id="KW-1185">Reference proteome</keyword>